<keyword evidence="9" id="KW-0443">Lipid metabolism</keyword>
<keyword evidence="4" id="KW-0441">Lipid A biosynthesis</keyword>
<evidence type="ECO:0000256" key="7">
    <source>
        <dbReference type="ARBA" id="ARBA00022777"/>
    </source>
</evidence>
<evidence type="ECO:0000256" key="3">
    <source>
        <dbReference type="ARBA" id="ARBA00022516"/>
    </source>
</evidence>
<keyword evidence="5" id="KW-0808">Transferase</keyword>
<dbReference type="GO" id="GO:0005524">
    <property type="term" value="F:ATP binding"/>
    <property type="evidence" value="ECO:0007669"/>
    <property type="project" value="UniProtKB-KW"/>
</dbReference>
<dbReference type="HAMAP" id="MF_00409">
    <property type="entry name" value="LpxK"/>
    <property type="match status" value="1"/>
</dbReference>
<evidence type="ECO:0000313" key="11">
    <source>
        <dbReference type="Proteomes" id="UP001153076"/>
    </source>
</evidence>
<keyword evidence="8" id="KW-0067">ATP-binding</keyword>
<reference evidence="10" key="1">
    <citation type="submission" date="2022-04" db="EMBL/GenBank/DDBJ databases">
        <title>Carnegiea gigantea Genome sequencing and assembly v2.</title>
        <authorList>
            <person name="Copetti D."/>
            <person name="Sanderson M.J."/>
            <person name="Burquez A."/>
            <person name="Wojciechowski M.F."/>
        </authorList>
    </citation>
    <scope>NUCLEOTIDE SEQUENCE</scope>
    <source>
        <strain evidence="10">SGP5-SGP5p</strain>
        <tissue evidence="10">Aerial part</tissue>
    </source>
</reference>
<dbReference type="EMBL" id="JAKOGI010000131">
    <property type="protein sequence ID" value="KAJ8442962.1"/>
    <property type="molecule type" value="Genomic_DNA"/>
</dbReference>
<evidence type="ECO:0000313" key="10">
    <source>
        <dbReference type="EMBL" id="KAJ8442962.1"/>
    </source>
</evidence>
<accession>A0A9Q1QI14</accession>
<dbReference type="EC" id="2.7.1.130" evidence="2"/>
<evidence type="ECO:0000256" key="5">
    <source>
        <dbReference type="ARBA" id="ARBA00022679"/>
    </source>
</evidence>
<evidence type="ECO:0000256" key="1">
    <source>
        <dbReference type="ARBA" id="ARBA00004870"/>
    </source>
</evidence>
<dbReference type="GO" id="GO:0016020">
    <property type="term" value="C:membrane"/>
    <property type="evidence" value="ECO:0007669"/>
    <property type="project" value="GOC"/>
</dbReference>
<dbReference type="AlphaFoldDB" id="A0A9Q1QI14"/>
<protein>
    <recommendedName>
        <fullName evidence="2">tetraacyldisaccharide 4'-kinase</fullName>
        <ecNumber evidence="2">2.7.1.130</ecNumber>
    </recommendedName>
</protein>
<evidence type="ECO:0000256" key="4">
    <source>
        <dbReference type="ARBA" id="ARBA00022556"/>
    </source>
</evidence>
<dbReference type="GO" id="GO:0009245">
    <property type="term" value="P:lipid A biosynthetic process"/>
    <property type="evidence" value="ECO:0007669"/>
    <property type="project" value="UniProtKB-KW"/>
</dbReference>
<proteinExistence type="inferred from homology"/>
<keyword evidence="6" id="KW-0547">Nucleotide-binding</keyword>
<evidence type="ECO:0000256" key="6">
    <source>
        <dbReference type="ARBA" id="ARBA00022741"/>
    </source>
</evidence>
<dbReference type="GO" id="GO:0009029">
    <property type="term" value="F:lipid-A 4'-kinase activity"/>
    <property type="evidence" value="ECO:0007669"/>
    <property type="project" value="UniProtKB-EC"/>
</dbReference>
<keyword evidence="11" id="KW-1185">Reference proteome</keyword>
<comment type="caution">
    <text evidence="10">The sequence shown here is derived from an EMBL/GenBank/DDBJ whole genome shotgun (WGS) entry which is preliminary data.</text>
</comment>
<evidence type="ECO:0000256" key="9">
    <source>
        <dbReference type="ARBA" id="ARBA00023098"/>
    </source>
</evidence>
<dbReference type="Pfam" id="PF02606">
    <property type="entry name" value="LpxK"/>
    <property type="match status" value="2"/>
</dbReference>
<evidence type="ECO:0000256" key="2">
    <source>
        <dbReference type="ARBA" id="ARBA00012071"/>
    </source>
</evidence>
<dbReference type="InterPro" id="IPR003758">
    <property type="entry name" value="LpxK"/>
</dbReference>
<dbReference type="Proteomes" id="UP001153076">
    <property type="component" value="Unassembled WGS sequence"/>
</dbReference>
<keyword evidence="7" id="KW-0418">Kinase</keyword>
<sequence length="449" mass="50633">MERLKRVVSEIAYTKDLTKLSLAHRSVIPLLSAASSFYSLSLSMRHQLYLLGIFRKNRLPVPVISVGNLTWGGNGKTPMVYIREEKHSSNSLQLKHGSGEPQGSFRWGVIWVIASTMAPLVQHLRHFQLSATGYAGGDEARMLARHLLGTSAKIGIGADRAMTASRFLERYGYVDPCSNGFLKNLLSEKKVQTDVSSNKIGAAILDDGMQEGRRGRKERKKIAGNEMKMLSVTGQHIGLSRDLEIVMVNALRPWGNNQLLPLGPLREPLHALVRADIVVVHHADLVSEQYLIKLKLWIQEMKETLPVFFSRMAPSHFLTIQDIHMEMPLSAVENRILLCVSAIGSPDAFVKCIEKLGPVHVDELRYSDHYSFQTKDIVTMKKRLEQLQHHFGSRPVVVVTEKDYDRDHDIFVRLHPFDVLVLCSRLKFMPCHGSSEESFKELVKQLLDG</sequence>
<keyword evidence="3" id="KW-0444">Lipid biosynthesis</keyword>
<gene>
    <name evidence="10" type="ORF">Cgig2_019535</name>
</gene>
<organism evidence="10 11">
    <name type="scientific">Carnegiea gigantea</name>
    <dbReference type="NCBI Taxonomy" id="171969"/>
    <lineage>
        <taxon>Eukaryota</taxon>
        <taxon>Viridiplantae</taxon>
        <taxon>Streptophyta</taxon>
        <taxon>Embryophyta</taxon>
        <taxon>Tracheophyta</taxon>
        <taxon>Spermatophyta</taxon>
        <taxon>Magnoliopsida</taxon>
        <taxon>eudicotyledons</taxon>
        <taxon>Gunneridae</taxon>
        <taxon>Pentapetalae</taxon>
        <taxon>Caryophyllales</taxon>
        <taxon>Cactineae</taxon>
        <taxon>Cactaceae</taxon>
        <taxon>Cactoideae</taxon>
        <taxon>Echinocereeae</taxon>
        <taxon>Carnegiea</taxon>
    </lineage>
</organism>
<evidence type="ECO:0000256" key="8">
    <source>
        <dbReference type="ARBA" id="ARBA00022840"/>
    </source>
</evidence>
<dbReference type="PANTHER" id="PTHR42724">
    <property type="entry name" value="TETRAACYLDISACCHARIDE 4'-KINASE"/>
    <property type="match status" value="1"/>
</dbReference>
<name>A0A9Q1QI14_9CARY</name>
<dbReference type="OrthoDB" id="10266567at2759"/>
<comment type="pathway">
    <text evidence="1">Glycolipid biosynthesis; lipid IV(A) biosynthesis; lipid IV(A) from (3R)-3-hydroxytetradecanoyl-[acyl-carrier-protein] and UDP-N-acetyl-alpha-D-glucosamine: step 6/6.</text>
</comment>
<dbReference type="PANTHER" id="PTHR42724:SF1">
    <property type="entry name" value="TETRAACYLDISACCHARIDE 4'-KINASE, MITOCHONDRIAL-RELATED"/>
    <property type="match status" value="1"/>
</dbReference>